<evidence type="ECO:0000256" key="1">
    <source>
        <dbReference type="ARBA" id="ARBA00007920"/>
    </source>
</evidence>
<dbReference type="EMBL" id="SPUK01000006">
    <property type="protein sequence ID" value="TQV96176.1"/>
    <property type="molecule type" value="Genomic_DNA"/>
</dbReference>
<feature type="compositionally biased region" description="Acidic residues" evidence="3">
    <location>
        <begin position="965"/>
        <end position="974"/>
    </location>
</feature>
<dbReference type="AlphaFoldDB" id="A0A545V389"/>
<dbReference type="OrthoDB" id="5368485at2759"/>
<keyword evidence="2" id="KW-0443">Lipid metabolism</keyword>
<feature type="compositionally biased region" description="Polar residues" evidence="3">
    <location>
        <begin position="605"/>
        <end position="628"/>
    </location>
</feature>
<sequence>MLLLHQVGTVKIGEVIRYTVTYTPSQDRILPSPEKLYVRIRNTSAIALRAAFVHGPYTLSVAAYPANFLPNEKFPDPQRYGVPEFQPMVKAGGSWECELTVPDDIRQSAGIGGNGTTFGKDASHRAECASWIIEISSQVIFSTSAAVSYEVVVGRDQKSLNLNQSSSSSAEGSQNMQPGKLTDHQQSIGAKDGHHPAQPQGIFSRAVKLKVEDTATLWNTPRLPGWDDLGEKRARENKGADKPVESMAKTGDPETVDDEPVRKQKKVHLVLLTHGLHSNLGADMLYMKESIDAAAKQAKIDARARRQKQRSEAGLPVDAPEDDDDEQVVVRGFSGNATKTEKGIKYLGKRLARYVLSITYPDQPFIPLGKSSGETLIRSFDNEDMLKQHIFKQAHKHSKISEDKTATGNNSRRPYTISSISFIGHSLGGLVQTYAVAYIQKHSPNFFDLIRPVNFIALASPFLGLSNENPVYVKFALDFGLVGRTGKDLGLTWRAPTIARNGWGAIVGNLGESAHKTVYGDSQPDSKPLLRILPTGPAHTALKKFRNRTTYSNVVNDGIVPLRTSCLLFLDWQGLGRVEKARRDAGLVETVVGFGWAELMGSSMSTTNKSRQQLSVETGQESGSTTPKENALQVPQPGDHTMDEDDRASLRSIPTPFSEGSQHQESPSASSIQSPFSSFFNLFRSSEPPKPDIMSKKQKKMIRRAQTIKFDSQSQTPSSSTSDVSKSTKATSGHEFEAGEASGVMAPPKTTFFESAGDLLNPKMPDVDFLVDPSKRPRTIFHDRVYQPSDIPPPPLKRRTTSSLMRKTFKSSQSQKSTESGSSSPYPTINHEDSLASVKEYDDTVHTGPDKQPNEVVDGSSMRVEEKIARGYHKGLAWRKVLVKLEPDAHNNIIVRRMFANAYGWPVMKHMVDVHFSDSVIARMATQDDHLGERALDANQPPDAHGCETKQLSEELKATLVIDGAVDDEDDDAESRDAVKELPRPRSPEDSDGHSTSHANGAASDRWSERDWVDSDDNSDAEPAEPVAGDKKQGGSPSDSNLSPSSWKWAEKIVGKGSSPGPTLFSASGARVGLLTMTELGGGFIPNVPWLEKWTPPATRRLTGVD</sequence>
<dbReference type="InterPro" id="IPR016445">
    <property type="entry name" value="Rog1_fam"/>
</dbReference>
<feature type="compositionally biased region" description="Basic and acidic residues" evidence="3">
    <location>
        <begin position="229"/>
        <end position="244"/>
    </location>
</feature>
<evidence type="ECO:0000259" key="4">
    <source>
        <dbReference type="Pfam" id="PF05057"/>
    </source>
</evidence>
<organism evidence="5 6">
    <name type="scientific">Cordyceps javanica</name>
    <dbReference type="NCBI Taxonomy" id="43265"/>
    <lineage>
        <taxon>Eukaryota</taxon>
        <taxon>Fungi</taxon>
        <taxon>Dikarya</taxon>
        <taxon>Ascomycota</taxon>
        <taxon>Pezizomycotina</taxon>
        <taxon>Sordariomycetes</taxon>
        <taxon>Hypocreomycetidae</taxon>
        <taxon>Hypocreales</taxon>
        <taxon>Cordycipitaceae</taxon>
        <taxon>Cordyceps</taxon>
    </lineage>
</organism>
<dbReference type="InterPro" id="IPR029058">
    <property type="entry name" value="AB_hydrolase_fold"/>
</dbReference>
<name>A0A545V389_9HYPO</name>
<feature type="region of interest" description="Disordered" evidence="3">
    <location>
        <begin position="780"/>
        <end position="830"/>
    </location>
</feature>
<dbReference type="Gene3D" id="3.40.50.1820">
    <property type="entry name" value="alpha/beta hydrolase"/>
    <property type="match status" value="1"/>
</dbReference>
<dbReference type="PIRSF" id="PIRSF005412">
    <property type="entry name" value="UCP005412_abhydr"/>
    <property type="match status" value="1"/>
</dbReference>
<feature type="compositionally biased region" description="Low complexity" evidence="3">
    <location>
        <begin position="810"/>
        <end position="824"/>
    </location>
</feature>
<feature type="compositionally biased region" description="Low complexity" evidence="3">
    <location>
        <begin position="1036"/>
        <end position="1046"/>
    </location>
</feature>
<evidence type="ECO:0000256" key="2">
    <source>
        <dbReference type="ARBA" id="ARBA00022963"/>
    </source>
</evidence>
<reference evidence="5 6" key="1">
    <citation type="journal article" date="2019" name="Appl. Microbiol. Biotechnol.">
        <title>Genome sequence of Isaria javanica and comparative genome analysis insights into family S53 peptidase evolution in fungal entomopathogens.</title>
        <authorList>
            <person name="Lin R."/>
            <person name="Zhang X."/>
            <person name="Xin B."/>
            <person name="Zou M."/>
            <person name="Gao Y."/>
            <person name="Qin F."/>
            <person name="Hu Q."/>
            <person name="Xie B."/>
            <person name="Cheng X."/>
        </authorList>
    </citation>
    <scope>NUCLEOTIDE SEQUENCE [LARGE SCALE GENOMIC DNA]</scope>
    <source>
        <strain evidence="5 6">IJ1G</strain>
    </source>
</reference>
<dbReference type="STRING" id="43265.A0A545V389"/>
<evidence type="ECO:0000313" key="6">
    <source>
        <dbReference type="Proteomes" id="UP000315783"/>
    </source>
</evidence>
<feature type="region of interest" description="Disordered" evidence="3">
    <location>
        <begin position="220"/>
        <end position="261"/>
    </location>
</feature>
<comment type="caution">
    <text evidence="5">The sequence shown here is derived from an EMBL/GenBank/DDBJ whole genome shotgun (WGS) entry which is preliminary data.</text>
</comment>
<protein>
    <submittedName>
        <fullName evidence="5">Lipase/serine esterase</fullName>
    </submittedName>
</protein>
<proteinExistence type="inferred from homology"/>
<feature type="region of interest" description="Disordered" evidence="3">
    <location>
        <begin position="303"/>
        <end position="323"/>
    </location>
</feature>
<feature type="compositionally biased region" description="Low complexity" evidence="3">
    <location>
        <begin position="666"/>
        <end position="680"/>
    </location>
</feature>
<keyword evidence="2" id="KW-0442">Lipid degradation</keyword>
<accession>A0A545V389</accession>
<evidence type="ECO:0000313" key="5">
    <source>
        <dbReference type="EMBL" id="TQV96176.1"/>
    </source>
</evidence>
<feature type="domain" description="DUF676" evidence="4">
    <location>
        <begin position="413"/>
        <end position="564"/>
    </location>
</feature>
<dbReference type="PANTHER" id="PTHR12482:SF62">
    <property type="entry name" value="LIPASE ROG1-RELATED"/>
    <property type="match status" value="1"/>
</dbReference>
<keyword evidence="6" id="KW-1185">Reference proteome</keyword>
<feature type="domain" description="DUF676" evidence="4">
    <location>
        <begin position="264"/>
        <end position="360"/>
    </location>
</feature>
<evidence type="ECO:0000256" key="3">
    <source>
        <dbReference type="SAM" id="MobiDB-lite"/>
    </source>
</evidence>
<gene>
    <name evidence="5" type="ORF">IF1G_04759</name>
</gene>
<feature type="compositionally biased region" description="Basic and acidic residues" evidence="3">
    <location>
        <begin position="975"/>
        <end position="995"/>
    </location>
</feature>
<dbReference type="SUPFAM" id="SSF53474">
    <property type="entry name" value="alpha/beta-Hydrolases"/>
    <property type="match status" value="1"/>
</dbReference>
<feature type="region of interest" description="Disordered" evidence="3">
    <location>
        <begin position="162"/>
        <end position="199"/>
    </location>
</feature>
<feature type="region of interest" description="Disordered" evidence="3">
    <location>
        <begin position="963"/>
        <end position="1047"/>
    </location>
</feature>
<dbReference type="GO" id="GO:0016042">
    <property type="term" value="P:lipid catabolic process"/>
    <property type="evidence" value="ECO:0007669"/>
    <property type="project" value="UniProtKB-KW"/>
</dbReference>
<feature type="compositionally biased region" description="Low complexity" evidence="3">
    <location>
        <begin position="711"/>
        <end position="731"/>
    </location>
</feature>
<dbReference type="InterPro" id="IPR044294">
    <property type="entry name" value="Lipase-like"/>
</dbReference>
<dbReference type="GO" id="GO:0047372">
    <property type="term" value="F:monoacylglycerol lipase activity"/>
    <property type="evidence" value="ECO:0007669"/>
    <property type="project" value="TreeGrafter"/>
</dbReference>
<dbReference type="Proteomes" id="UP000315783">
    <property type="component" value="Unassembled WGS sequence"/>
</dbReference>
<feature type="region of interest" description="Disordered" evidence="3">
    <location>
        <begin position="605"/>
        <end position="748"/>
    </location>
</feature>
<comment type="similarity">
    <text evidence="1">Belongs to the putative lipase ROG1 family.</text>
</comment>
<dbReference type="InterPro" id="IPR007751">
    <property type="entry name" value="DUF676_lipase-like"/>
</dbReference>
<feature type="compositionally biased region" description="Acidic residues" evidence="3">
    <location>
        <begin position="1014"/>
        <end position="1023"/>
    </location>
</feature>
<dbReference type="PANTHER" id="PTHR12482">
    <property type="entry name" value="LIPASE ROG1-RELATED-RELATED"/>
    <property type="match status" value="1"/>
</dbReference>
<dbReference type="Pfam" id="PF05057">
    <property type="entry name" value="DUF676"/>
    <property type="match status" value="2"/>
</dbReference>